<reference evidence="4" key="1">
    <citation type="submission" date="2019-07" db="EMBL/GenBank/DDBJ databases">
        <title>Hyphodiscus hymeniophilus genome sequencing and assembly.</title>
        <authorList>
            <person name="Kramer G."/>
            <person name="Nodwell J."/>
        </authorList>
    </citation>
    <scope>NUCLEOTIDE SEQUENCE</scope>
    <source>
        <strain evidence="4">ATCC 34498</strain>
    </source>
</reference>
<sequence length="98" mass="9886">MRTSFITLTGLVAVAMAMPANLVQRQVFTCGSGSLECCDVDVLGIADLDCESPPSTPTDLADFVSICAAVGKIDMCCDLPILGQGLICTSPSGGGTGA</sequence>
<dbReference type="Proteomes" id="UP000785200">
    <property type="component" value="Unassembled WGS sequence"/>
</dbReference>
<evidence type="ECO:0000256" key="2">
    <source>
        <dbReference type="ARBA" id="ARBA00023157"/>
    </source>
</evidence>
<dbReference type="AlphaFoldDB" id="A0A9P6VLW6"/>
<dbReference type="GO" id="GO:0005576">
    <property type="term" value="C:extracellular region"/>
    <property type="evidence" value="ECO:0007669"/>
    <property type="project" value="InterPro"/>
</dbReference>
<dbReference type="CDD" id="cd23508">
    <property type="entry name" value="hydrophobin_II"/>
    <property type="match status" value="1"/>
</dbReference>
<dbReference type="PANTHER" id="PTHR42341">
    <property type="entry name" value="HYDROPHOBIN"/>
    <property type="match status" value="1"/>
</dbReference>
<accession>A0A9P6VLW6</accession>
<dbReference type="Gene3D" id="3.20.120.10">
    <property type="entry name" value="Hydrophobin"/>
    <property type="match status" value="1"/>
</dbReference>
<organism evidence="4 5">
    <name type="scientific">Hyphodiscus hymeniophilus</name>
    <dbReference type="NCBI Taxonomy" id="353542"/>
    <lineage>
        <taxon>Eukaryota</taxon>
        <taxon>Fungi</taxon>
        <taxon>Dikarya</taxon>
        <taxon>Ascomycota</taxon>
        <taxon>Pezizomycotina</taxon>
        <taxon>Leotiomycetes</taxon>
        <taxon>Helotiales</taxon>
        <taxon>Hyphodiscaceae</taxon>
        <taxon>Hyphodiscus</taxon>
    </lineage>
</organism>
<dbReference type="SUPFAM" id="SSF101751">
    <property type="entry name" value="Hydrophobin II, HfbII"/>
    <property type="match status" value="1"/>
</dbReference>
<keyword evidence="2" id="KW-1015">Disulfide bond</keyword>
<evidence type="ECO:0000256" key="3">
    <source>
        <dbReference type="SAM" id="SignalP"/>
    </source>
</evidence>
<gene>
    <name evidence="4" type="ORF">D0Z07_3919</name>
</gene>
<comment type="caution">
    <text evidence="4">The sequence shown here is derived from an EMBL/GenBank/DDBJ whole genome shotgun (WGS) entry which is preliminary data.</text>
</comment>
<name>A0A9P6VLW6_9HELO</name>
<protein>
    <submittedName>
        <fullName evidence="4">Cryparin</fullName>
    </submittedName>
</protein>
<keyword evidence="3" id="KW-0732">Signal</keyword>
<evidence type="ECO:0000313" key="5">
    <source>
        <dbReference type="Proteomes" id="UP000785200"/>
    </source>
</evidence>
<dbReference type="EMBL" id="VNKQ01000007">
    <property type="protein sequence ID" value="KAG0649972.1"/>
    <property type="molecule type" value="Genomic_DNA"/>
</dbReference>
<dbReference type="PANTHER" id="PTHR42341:SF1">
    <property type="entry name" value="HYDROPHOBIN"/>
    <property type="match status" value="1"/>
</dbReference>
<dbReference type="InterPro" id="IPR010636">
    <property type="entry name" value="Class_II_hydrophobin"/>
</dbReference>
<dbReference type="Pfam" id="PF06766">
    <property type="entry name" value="Hydrophobin_2"/>
    <property type="match status" value="1"/>
</dbReference>
<feature type="signal peptide" evidence="3">
    <location>
        <begin position="1"/>
        <end position="17"/>
    </location>
</feature>
<evidence type="ECO:0000313" key="4">
    <source>
        <dbReference type="EMBL" id="KAG0649972.1"/>
    </source>
</evidence>
<proteinExistence type="inferred from homology"/>
<feature type="chain" id="PRO_5040270758" evidence="3">
    <location>
        <begin position="18"/>
        <end position="98"/>
    </location>
</feature>
<keyword evidence="5" id="KW-1185">Reference proteome</keyword>
<dbReference type="InterPro" id="IPR036686">
    <property type="entry name" value="Class_II_Hydrophobin_sf"/>
</dbReference>
<comment type="similarity">
    <text evidence="1">Belongs to the cerato-ulmin hydrophobin family.</text>
</comment>
<dbReference type="OrthoDB" id="4500971at2759"/>
<evidence type="ECO:0000256" key="1">
    <source>
        <dbReference type="ARBA" id="ARBA00009576"/>
    </source>
</evidence>